<dbReference type="EC" id="5.1.3.14" evidence="3"/>
<dbReference type="CDD" id="cd03786">
    <property type="entry name" value="GTB_UDP-GlcNAc_2-Epimerase"/>
    <property type="match status" value="1"/>
</dbReference>
<dbReference type="NCBIfam" id="TIGR00236">
    <property type="entry name" value="wecB"/>
    <property type="match status" value="1"/>
</dbReference>
<keyword evidence="1 3" id="KW-0413">Isomerase</keyword>
<evidence type="ECO:0000256" key="1">
    <source>
        <dbReference type="RuleBase" id="RU003513"/>
    </source>
</evidence>
<reference evidence="3" key="1">
    <citation type="submission" date="2020-02" db="EMBL/GenBank/DDBJ databases">
        <authorList>
            <person name="Meier V. D."/>
        </authorList>
    </citation>
    <scope>NUCLEOTIDE SEQUENCE</scope>
    <source>
        <strain evidence="3">AVDCRST_MAG68</strain>
    </source>
</reference>
<dbReference type="InterPro" id="IPR003331">
    <property type="entry name" value="UDP_GlcNAc_Epimerase_2_dom"/>
</dbReference>
<dbReference type="GO" id="GO:0008761">
    <property type="term" value="F:UDP-N-acetylglucosamine 2-epimerase activity"/>
    <property type="evidence" value="ECO:0007669"/>
    <property type="project" value="UniProtKB-EC"/>
</dbReference>
<name>A0A6J4KK37_9BACT</name>
<proteinExistence type="inferred from homology"/>
<feature type="domain" description="UDP-N-acetylglucosamine 2-epimerase" evidence="2">
    <location>
        <begin position="28"/>
        <end position="363"/>
    </location>
</feature>
<dbReference type="Gene3D" id="3.40.50.2000">
    <property type="entry name" value="Glycogen Phosphorylase B"/>
    <property type="match status" value="2"/>
</dbReference>
<comment type="similarity">
    <text evidence="1">Belongs to the UDP-N-acetylglucosamine 2-epimerase family.</text>
</comment>
<dbReference type="PANTHER" id="PTHR43174:SF1">
    <property type="entry name" value="UDP-N-ACETYLGLUCOSAMINE 2-EPIMERASE"/>
    <property type="match status" value="1"/>
</dbReference>
<dbReference type="PANTHER" id="PTHR43174">
    <property type="entry name" value="UDP-N-ACETYLGLUCOSAMINE 2-EPIMERASE"/>
    <property type="match status" value="1"/>
</dbReference>
<dbReference type="EMBL" id="CADCTW010000060">
    <property type="protein sequence ID" value="CAA9308408.1"/>
    <property type="molecule type" value="Genomic_DNA"/>
</dbReference>
<dbReference type="Pfam" id="PF02350">
    <property type="entry name" value="Epimerase_2"/>
    <property type="match status" value="1"/>
</dbReference>
<sequence length="366" mass="38809">MRVLLVAGARPNFMKIAPILRALGEAGDEARLVHTGQHYDAAMSDAFFRDLGLPAPDFHLGVGSGSHAAQTARVMEAFEPVLLEARPHWVVVVGDVNSTLACALVAAKLKAETGARVAHVEAGLRSRDWRMPEEVNRVLTDRLSDLLLTPSHDARPNLLAEGIEPERIVFVGNVMIDTLLHQLPAARDARVPEGMGLERGGYALATLHRPSNVDDAGALAAVLGALGRVAREIPVVLPLHPRARQSVSAHGLGGLLEGLRVVEPVGYTAMLGLTDGASVVLTDSGGLQEETTALGVPCVTLREQTERPVTVTEGTNRLAPWPLTAEGVFASYREAAAEPRRAPGQSQPYGWDGQAARRVVAALSAG</sequence>
<evidence type="ECO:0000259" key="2">
    <source>
        <dbReference type="Pfam" id="PF02350"/>
    </source>
</evidence>
<dbReference type="SUPFAM" id="SSF53756">
    <property type="entry name" value="UDP-Glycosyltransferase/glycogen phosphorylase"/>
    <property type="match status" value="1"/>
</dbReference>
<organism evidence="3">
    <name type="scientific">uncultured Gemmatimonadota bacterium</name>
    <dbReference type="NCBI Taxonomy" id="203437"/>
    <lineage>
        <taxon>Bacteria</taxon>
        <taxon>Pseudomonadati</taxon>
        <taxon>Gemmatimonadota</taxon>
        <taxon>environmental samples</taxon>
    </lineage>
</organism>
<dbReference type="InterPro" id="IPR029767">
    <property type="entry name" value="WecB-like"/>
</dbReference>
<gene>
    <name evidence="3" type="ORF">AVDCRST_MAG68-1044</name>
</gene>
<protein>
    <submittedName>
        <fullName evidence="3">UDP-N-acetylglucosamine 2-epimerase</fullName>
        <ecNumber evidence="3">5.1.3.14</ecNumber>
    </submittedName>
</protein>
<accession>A0A6J4KK37</accession>
<evidence type="ECO:0000313" key="3">
    <source>
        <dbReference type="EMBL" id="CAA9308408.1"/>
    </source>
</evidence>
<dbReference type="AlphaFoldDB" id="A0A6J4KK37"/>